<comment type="caution">
    <text evidence="1">The sequence shown here is derived from an EMBL/GenBank/DDBJ whole genome shotgun (WGS) entry which is preliminary data.</text>
</comment>
<sequence length="136" mass="15197">MNVTNALYPTDAQMLALHEAHDNKPIQLLNLFKFKAKAEYADGRPCTLSGKAAYDLYGQPMLDVLTRYGAEVVYFAEVTGLIIGDVDTLWDAMVIVKYPSRQALIDMTSCDDFNALRVHREAGLEGQLNIEMQVPE</sequence>
<dbReference type="Gene3D" id="3.30.70.100">
    <property type="match status" value="1"/>
</dbReference>
<dbReference type="AlphaFoldDB" id="A0A2N7L3U2"/>
<reference evidence="2" key="1">
    <citation type="submission" date="2016-07" db="EMBL/GenBank/DDBJ databases">
        <title>Nontailed viruses are major unrecognized killers of bacteria in the ocean.</title>
        <authorList>
            <person name="Kauffman K."/>
            <person name="Hussain F."/>
            <person name="Yang J."/>
            <person name="Arevalo P."/>
            <person name="Brown J."/>
            <person name="Cutler M."/>
            <person name="Kelly L."/>
            <person name="Polz M.F."/>
        </authorList>
    </citation>
    <scope>NUCLEOTIDE SEQUENCE [LARGE SCALE GENOMIC DNA]</scope>
    <source>
        <strain evidence="2">10N.261.45.A10</strain>
    </source>
</reference>
<organism evidence="1 2">
    <name type="scientific">Enterovibrio norvegicus</name>
    <dbReference type="NCBI Taxonomy" id="188144"/>
    <lineage>
        <taxon>Bacteria</taxon>
        <taxon>Pseudomonadati</taxon>
        <taxon>Pseudomonadota</taxon>
        <taxon>Gammaproteobacteria</taxon>
        <taxon>Vibrionales</taxon>
        <taxon>Vibrionaceae</taxon>
        <taxon>Enterovibrio</taxon>
    </lineage>
</organism>
<proteinExistence type="predicted"/>
<dbReference type="EMBL" id="MDAL01000060">
    <property type="protein sequence ID" value="PMN88044.1"/>
    <property type="molecule type" value="Genomic_DNA"/>
</dbReference>
<evidence type="ECO:0000313" key="2">
    <source>
        <dbReference type="Proteomes" id="UP000235387"/>
    </source>
</evidence>
<dbReference type="RefSeq" id="WP_102318928.1">
    <property type="nucleotide sequence ID" value="NZ_JBFRLP010000044.1"/>
</dbReference>
<gene>
    <name evidence="1" type="ORF">BCT23_06365</name>
</gene>
<dbReference type="SUPFAM" id="SSF54909">
    <property type="entry name" value="Dimeric alpha+beta barrel"/>
    <property type="match status" value="1"/>
</dbReference>
<name>A0A2N7L3U2_9GAMM</name>
<dbReference type="InterPro" id="IPR011008">
    <property type="entry name" value="Dimeric_a/b-barrel"/>
</dbReference>
<protein>
    <submittedName>
        <fullName evidence="1">DUF1330 domain-containing protein</fullName>
    </submittedName>
</protein>
<evidence type="ECO:0000313" key="1">
    <source>
        <dbReference type="EMBL" id="PMN88044.1"/>
    </source>
</evidence>
<dbReference type="Proteomes" id="UP000235387">
    <property type="component" value="Unassembled WGS sequence"/>
</dbReference>
<accession>A0A2N7L3U2</accession>